<dbReference type="STRING" id="1072583.KUC_1482"/>
<dbReference type="InterPro" id="IPR018062">
    <property type="entry name" value="HTH_AraC-typ_CS"/>
</dbReference>
<organism evidence="6 8">
    <name type="scientific">Vreelandella boliviensis LC1</name>
    <dbReference type="NCBI Taxonomy" id="1072583"/>
    <lineage>
        <taxon>Bacteria</taxon>
        <taxon>Pseudomonadati</taxon>
        <taxon>Pseudomonadota</taxon>
        <taxon>Gammaproteobacteria</taxon>
        <taxon>Oceanospirillales</taxon>
        <taxon>Halomonadaceae</taxon>
        <taxon>Vreelandella</taxon>
    </lineage>
</organism>
<dbReference type="EMBL" id="NPEY01000002">
    <property type="protein sequence ID" value="OZT75622.1"/>
    <property type="molecule type" value="Genomic_DNA"/>
</dbReference>
<sequence length="330" mass="37123">MRLQYQGQSPERIGFLLLPRFAMVAFFSAVEPLRIANRIAGHELFQWRVMSESGEPVTASNNMTLMADEGLTPYPDISSLAVCASFEPEKSISRQLTQWLHRQAQRGCVLGSMDTGAIVLASAGLLDDQTITLHWESLPVFRESYPHLKAVESLFEISKSGFSCAGGTAAMDMSLDLIARRHGDTLAQQVSEQLIHANIRHPEDRQRFELSGRLGSRKPALLRSVALMEANLEHPIVIADISEQVNISLRQLQRLFEQELGSSPRRYYLALRLERSRQLLRETQRDIIEIALACGFNSASSFARSFRHYYGYTPSDVRLHARPNVAPVED</sequence>
<dbReference type="Proteomes" id="UP000216538">
    <property type="component" value="Unassembled WGS sequence"/>
</dbReference>
<dbReference type="SUPFAM" id="SSF52317">
    <property type="entry name" value="Class I glutamine amidotransferase-like"/>
    <property type="match status" value="1"/>
</dbReference>
<dbReference type="SUPFAM" id="SSF46689">
    <property type="entry name" value="Homeodomain-like"/>
    <property type="match status" value="2"/>
</dbReference>
<reference evidence="6 8" key="1">
    <citation type="submission" date="2011-10" db="EMBL/GenBank/DDBJ databases">
        <authorList>
            <person name="Quillaguamn J."/>
            <person name="Guzmn D."/>
            <person name="Balderrama-Subieta A."/>
            <person name="Cardona-Ortuo C."/>
            <person name="Guevara-Martnez M."/>
            <person name="Callisaya-Quispe N."/>
        </authorList>
    </citation>
    <scope>NUCLEOTIDE SEQUENCE [LARGE SCALE GENOMIC DNA]</scope>
    <source>
        <strain evidence="6 8">LC1</strain>
    </source>
</reference>
<dbReference type="Gene3D" id="3.40.50.880">
    <property type="match status" value="1"/>
</dbReference>
<dbReference type="GO" id="GO:0043565">
    <property type="term" value="F:sequence-specific DNA binding"/>
    <property type="evidence" value="ECO:0007669"/>
    <property type="project" value="InterPro"/>
</dbReference>
<evidence type="ECO:0000256" key="3">
    <source>
        <dbReference type="ARBA" id="ARBA00023163"/>
    </source>
</evidence>
<evidence type="ECO:0000256" key="4">
    <source>
        <dbReference type="SAM" id="Phobius"/>
    </source>
</evidence>
<dbReference type="PROSITE" id="PS01124">
    <property type="entry name" value="HTH_ARAC_FAMILY_2"/>
    <property type="match status" value="1"/>
</dbReference>
<protein>
    <submittedName>
        <fullName evidence="7">GlxA family transcriptional regulator</fullName>
    </submittedName>
    <submittedName>
        <fullName evidence="6">HTH-type transcriptional regulator glxA</fullName>
    </submittedName>
</protein>
<accession>A0A265E202</accession>
<dbReference type="PANTHER" id="PTHR43130">
    <property type="entry name" value="ARAC-FAMILY TRANSCRIPTIONAL REGULATOR"/>
    <property type="match status" value="1"/>
</dbReference>
<dbReference type="CDD" id="cd03136">
    <property type="entry name" value="GATase1_AraC_ArgR_like"/>
    <property type="match status" value="1"/>
</dbReference>
<keyword evidence="4" id="KW-0472">Membrane</keyword>
<dbReference type="GO" id="GO:0003700">
    <property type="term" value="F:DNA-binding transcription factor activity"/>
    <property type="evidence" value="ECO:0007669"/>
    <property type="project" value="InterPro"/>
</dbReference>
<dbReference type="Gene3D" id="1.10.10.60">
    <property type="entry name" value="Homeodomain-like"/>
    <property type="match status" value="1"/>
</dbReference>
<dbReference type="InterPro" id="IPR029062">
    <property type="entry name" value="Class_I_gatase-like"/>
</dbReference>
<evidence type="ECO:0000256" key="1">
    <source>
        <dbReference type="ARBA" id="ARBA00023015"/>
    </source>
</evidence>
<keyword evidence="2" id="KW-0238">DNA-binding</keyword>
<evidence type="ECO:0000313" key="8">
    <source>
        <dbReference type="Proteomes" id="UP000005756"/>
    </source>
</evidence>
<dbReference type="PANTHER" id="PTHR43130:SF3">
    <property type="entry name" value="HTH-TYPE TRANSCRIPTIONAL REGULATOR RV1931C"/>
    <property type="match status" value="1"/>
</dbReference>
<keyword evidence="9" id="KW-1185">Reference proteome</keyword>
<feature type="domain" description="HTH araC/xylS-type" evidence="5">
    <location>
        <begin position="222"/>
        <end position="320"/>
    </location>
</feature>
<reference evidence="7 9" key="2">
    <citation type="submission" date="2017-07" db="EMBL/GenBank/DDBJ databases">
        <title>Shotgun whole genome sequences of three halophilic bacterial isolates.</title>
        <authorList>
            <person name="Pozzo T."/>
            <person name="Higdon S.M."/>
            <person name="Quillaguaman J."/>
        </authorList>
    </citation>
    <scope>NUCLEOTIDE SEQUENCE [LARGE SCALE GENOMIC DNA]</scope>
    <source>
        <strain evidence="7 9">LC1</strain>
    </source>
</reference>
<keyword evidence="3" id="KW-0804">Transcription</keyword>
<dbReference type="OrthoDB" id="6057514at2"/>
<keyword evidence="1" id="KW-0805">Transcription regulation</keyword>
<dbReference type="Proteomes" id="UP000005756">
    <property type="component" value="Unassembled WGS sequence"/>
</dbReference>
<keyword evidence="4" id="KW-1133">Transmembrane helix</keyword>
<dbReference type="SMART" id="SM00342">
    <property type="entry name" value="HTH_ARAC"/>
    <property type="match status" value="1"/>
</dbReference>
<dbReference type="RefSeq" id="WP_007112459.1">
    <property type="nucleotide sequence ID" value="NZ_JH393257.1"/>
</dbReference>
<gene>
    <name evidence="7" type="ORF">CE457_04325</name>
    <name evidence="6" type="ORF">KUC_1482</name>
</gene>
<dbReference type="InterPro" id="IPR009057">
    <property type="entry name" value="Homeodomain-like_sf"/>
</dbReference>
<dbReference type="PRINTS" id="PR00032">
    <property type="entry name" value="HTHARAC"/>
</dbReference>
<proteinExistence type="predicted"/>
<dbReference type="Pfam" id="PF12833">
    <property type="entry name" value="HTH_18"/>
    <property type="match status" value="1"/>
</dbReference>
<evidence type="ECO:0000256" key="2">
    <source>
        <dbReference type="ARBA" id="ARBA00023125"/>
    </source>
</evidence>
<dbReference type="EMBL" id="JH393257">
    <property type="protein sequence ID" value="EHJ94523.1"/>
    <property type="molecule type" value="Genomic_DNA"/>
</dbReference>
<name>A0A265E202_9GAMM</name>
<keyword evidence="4" id="KW-0812">Transmembrane</keyword>
<dbReference type="PROSITE" id="PS00041">
    <property type="entry name" value="HTH_ARAC_FAMILY_1"/>
    <property type="match status" value="1"/>
</dbReference>
<evidence type="ECO:0000259" key="5">
    <source>
        <dbReference type="PROSITE" id="PS01124"/>
    </source>
</evidence>
<dbReference type="InterPro" id="IPR052158">
    <property type="entry name" value="INH-QAR"/>
</dbReference>
<evidence type="ECO:0000313" key="9">
    <source>
        <dbReference type="Proteomes" id="UP000216538"/>
    </source>
</evidence>
<evidence type="ECO:0000313" key="6">
    <source>
        <dbReference type="EMBL" id="EHJ94523.1"/>
    </source>
</evidence>
<dbReference type="InterPro" id="IPR020449">
    <property type="entry name" value="Tscrpt_reg_AraC-type_HTH"/>
</dbReference>
<evidence type="ECO:0000313" key="7">
    <source>
        <dbReference type="EMBL" id="OZT75622.1"/>
    </source>
</evidence>
<dbReference type="InterPro" id="IPR018060">
    <property type="entry name" value="HTH_AraC"/>
</dbReference>
<feature type="transmembrane region" description="Helical" evidence="4">
    <location>
        <begin position="12"/>
        <end position="30"/>
    </location>
</feature>
<dbReference type="AlphaFoldDB" id="A0A265E202"/>